<dbReference type="VEuPathDB" id="FungiDB:BO70DRAFT_348453"/>
<protein>
    <submittedName>
        <fullName evidence="2">Uncharacterized protein</fullName>
    </submittedName>
</protein>
<evidence type="ECO:0000313" key="3">
    <source>
        <dbReference type="Proteomes" id="UP000247233"/>
    </source>
</evidence>
<keyword evidence="3" id="KW-1185">Reference proteome</keyword>
<organism evidence="2 3">
    <name type="scientific">Aspergillus heteromorphus CBS 117.55</name>
    <dbReference type="NCBI Taxonomy" id="1448321"/>
    <lineage>
        <taxon>Eukaryota</taxon>
        <taxon>Fungi</taxon>
        <taxon>Dikarya</taxon>
        <taxon>Ascomycota</taxon>
        <taxon>Pezizomycotina</taxon>
        <taxon>Eurotiomycetes</taxon>
        <taxon>Eurotiomycetidae</taxon>
        <taxon>Eurotiales</taxon>
        <taxon>Aspergillaceae</taxon>
        <taxon>Aspergillus</taxon>
        <taxon>Aspergillus subgen. Circumdati</taxon>
    </lineage>
</organism>
<dbReference type="EMBL" id="MSFL01000001">
    <property type="protein sequence ID" value="PWY92000.1"/>
    <property type="molecule type" value="Genomic_DNA"/>
</dbReference>
<dbReference type="RefSeq" id="XP_025403739.1">
    <property type="nucleotide sequence ID" value="XM_025541608.1"/>
</dbReference>
<evidence type="ECO:0000313" key="2">
    <source>
        <dbReference type="EMBL" id="PWY92000.1"/>
    </source>
</evidence>
<name>A0A317X610_9EURO</name>
<proteinExistence type="predicted"/>
<evidence type="ECO:0000256" key="1">
    <source>
        <dbReference type="SAM" id="MobiDB-lite"/>
    </source>
</evidence>
<gene>
    <name evidence="2" type="ORF">BO70DRAFT_348453</name>
</gene>
<accession>A0A317X610</accession>
<comment type="caution">
    <text evidence="2">The sequence shown here is derived from an EMBL/GenBank/DDBJ whole genome shotgun (WGS) entry which is preliminary data.</text>
</comment>
<reference evidence="2 3" key="1">
    <citation type="submission" date="2016-12" db="EMBL/GenBank/DDBJ databases">
        <title>The genomes of Aspergillus section Nigri reveals drivers in fungal speciation.</title>
        <authorList>
            <consortium name="DOE Joint Genome Institute"/>
            <person name="Vesth T.C."/>
            <person name="Nybo J."/>
            <person name="Theobald S."/>
            <person name="Brandl J."/>
            <person name="Frisvad J.C."/>
            <person name="Nielsen K.F."/>
            <person name="Lyhne E.K."/>
            <person name="Kogle M.E."/>
            <person name="Kuo A."/>
            <person name="Riley R."/>
            <person name="Clum A."/>
            <person name="Nolan M."/>
            <person name="Lipzen A."/>
            <person name="Salamov A."/>
            <person name="Henrissat B."/>
            <person name="Wiebenga A."/>
            <person name="De Vries R.P."/>
            <person name="Grigoriev I.V."/>
            <person name="Mortensen U.H."/>
            <person name="Andersen M.R."/>
            <person name="Baker S.E."/>
        </authorList>
    </citation>
    <scope>NUCLEOTIDE SEQUENCE [LARGE SCALE GENOMIC DNA]</scope>
    <source>
        <strain evidence="2 3">CBS 117.55</strain>
    </source>
</reference>
<feature type="region of interest" description="Disordered" evidence="1">
    <location>
        <begin position="85"/>
        <end position="143"/>
    </location>
</feature>
<dbReference type="GeneID" id="37063845"/>
<feature type="compositionally biased region" description="Low complexity" evidence="1">
    <location>
        <begin position="119"/>
        <end position="129"/>
    </location>
</feature>
<dbReference type="AlphaFoldDB" id="A0A317X610"/>
<feature type="compositionally biased region" description="Basic and acidic residues" evidence="1">
    <location>
        <begin position="85"/>
        <end position="97"/>
    </location>
</feature>
<sequence>MWRDQDPGPRFQDKRGFDRVVPVDAGTDPKAMDFNFRCIILSIPSEKLKSEQGSRGNSADIPMLPTEYPQFCHCHCHCHCHDRDDGHNRHNAHDGHNGHQKKLTSHGGDSSGPKRDGDSTTLLSTTGDSISKPPDLNDDLLPA</sequence>
<dbReference type="Proteomes" id="UP000247233">
    <property type="component" value="Unassembled WGS sequence"/>
</dbReference>